<feature type="domain" description="EAL" evidence="2">
    <location>
        <begin position="1030"/>
        <end position="1283"/>
    </location>
</feature>
<evidence type="ECO:0000259" key="2">
    <source>
        <dbReference type="PROSITE" id="PS50883"/>
    </source>
</evidence>
<dbReference type="PANTHER" id="PTHR44757:SF2">
    <property type="entry name" value="BIOFILM ARCHITECTURE MAINTENANCE PROTEIN MBAA"/>
    <property type="match status" value="1"/>
</dbReference>
<dbReference type="RefSeq" id="WP_230055915.1">
    <property type="nucleotide sequence ID" value="NZ_CAJHOE010000001.1"/>
</dbReference>
<dbReference type="InterPro" id="IPR035965">
    <property type="entry name" value="PAS-like_dom_sf"/>
</dbReference>
<feature type="transmembrane region" description="Helical" evidence="1">
    <location>
        <begin position="20"/>
        <end position="39"/>
    </location>
</feature>
<keyword evidence="1" id="KW-1133">Transmembrane helix</keyword>
<dbReference type="CDD" id="cd01948">
    <property type="entry name" value="EAL"/>
    <property type="match status" value="1"/>
</dbReference>
<dbReference type="SUPFAM" id="SSF55785">
    <property type="entry name" value="PYP-like sensor domain (PAS domain)"/>
    <property type="match status" value="2"/>
</dbReference>
<accession>A0ABM8Q0I9</accession>
<dbReference type="SUPFAM" id="SSF141868">
    <property type="entry name" value="EAL domain-like"/>
    <property type="match status" value="1"/>
</dbReference>
<dbReference type="EMBL" id="CAJHOE010000001">
    <property type="protein sequence ID" value="CAD7286272.1"/>
    <property type="molecule type" value="Genomic_DNA"/>
</dbReference>
<dbReference type="InterPro" id="IPR035919">
    <property type="entry name" value="EAL_sf"/>
</dbReference>
<dbReference type="Pfam" id="PF13426">
    <property type="entry name" value="PAS_9"/>
    <property type="match status" value="2"/>
</dbReference>
<dbReference type="InterPro" id="IPR000014">
    <property type="entry name" value="PAS"/>
</dbReference>
<dbReference type="CDD" id="cd00130">
    <property type="entry name" value="PAS"/>
    <property type="match status" value="2"/>
</dbReference>
<evidence type="ECO:0000313" key="5">
    <source>
        <dbReference type="Proteomes" id="UP000789359"/>
    </source>
</evidence>
<dbReference type="InterPro" id="IPR000160">
    <property type="entry name" value="GGDEF_dom"/>
</dbReference>
<sequence>MLSKIFKNASRLWFNIGLRLFMTYPIVLLILITLVFYIFNSRVGDIKFNLRDYNNQVQNVIDNKIFEIKKEFEIYTRHANAHDYNLENNIDVALAQQLFDENFKAYYFIDENANVLHKKVTDSAYALDTFGGKWIFETTEKKPFIISKFISSSGHAKAIFVSYYIGHKQRVVAEVNLAKLSGEILALSNPHQHATYIFDIDGNIIQTIVPNIIENNMIGSKIDTKEVDRYFTKDGLVELSYIKMQANLATYNENLGVFVLVYTPRMQAIGLEMLFFGLALFLFFIYTITLIGNIRFAKRYVKKPIDEINKCIAEQNFKQDEKFLTEFQTVFDKLKELYDKSKEQEIRLVDYKKRYGYIFEQSPLIVLIYDAYDGQIVDVSQQACEFYGYSHDEFIKLNCKDIFLSTFEEVIFDVRRCMEDKHSSFTAQHILKNGEVRDMSVRNSAVSANDKEYIFTIATDITEQNFAKQNQRVVAEYYSAFSEVIMLGEKDDILQISYSTQNIEKLLGIKHSDVMGGNVNLKEYIFEADRLGFINELELARRFFTVAKGAKDLLNFVIRLKTPLFTGIYYKIGVKFFKDADGKFDAVAYHISEYAEQKQLIDKFENEQKTNKNLIWASDTIPFEYDPSEQVIKTSSEFGEILGVDGLAIVSIDQVRMRKIVGEKFINFDTFFADICVEEGVYIGEIKTKDINKKAIWLSIRARQTTLSKDGVNKKIEGVFRNITDQKISQGYQELASRLFSYSKDSIAIFDKEWKFIDVNENFCNEMGYEYDEILGSSIHILNSRFTSSQEYANILSSTQSSGVWQGRIWIKNKKGDDKFILINLSEVSDKDDVVSYYIGVFSEIGEIRTTQEYLDHIAYHDPLTKLPNRYLFNQKLSHAIAQQDHAKQVALAYLNFDGFKAINDTYGYQAGDKFLTEISSKIDVLFEDRDMFARIGGDEFVAIILHENVGEIYEMAENILRIACGTIYHEGKKLFASASIGISINDAMKNISAENMIEQAGWAMYKAKLSGKNRYYVFDPKKDKNLKDQYADNYKILTALENEQIFIEYQPEIDLKTNEVVSFEALIRWEHNGNIVYPNEFLPLIQQQSVIEDIAIFAIKSALKAQAAWQKSGKSANVCVNISIIELCSDSFYMKFKELVLRNSDVNLNSLFIEIIDANNVTDLVQSSKILQRYKSFGVSFVLDDFASKTSSFEALELLPIDKIKVDKNICTYMFFNKKAFSTVHIIKNVADMFEKAPTIKNLQDASTLKILSGLGFRNFQGNFFARPMRLEDVLKYEFKGISGFDPSYSIDDEMFNKLAECIALKEYAQNIISTLSTRHILDDSEIFVGLKNEILPKLNEFSSSEYTNIVNNLKEAFATSDKMRTLSLARAANIMCAEILNIDGKESIL</sequence>
<organism evidence="4 5">
    <name type="scientific">Campylobacter suis</name>
    <dbReference type="NCBI Taxonomy" id="2790657"/>
    <lineage>
        <taxon>Bacteria</taxon>
        <taxon>Pseudomonadati</taxon>
        <taxon>Campylobacterota</taxon>
        <taxon>Epsilonproteobacteria</taxon>
        <taxon>Campylobacterales</taxon>
        <taxon>Campylobacteraceae</taxon>
        <taxon>Campylobacter</taxon>
    </lineage>
</organism>
<gene>
    <name evidence="4" type="ORF">LMG8286_00103</name>
</gene>
<dbReference type="Proteomes" id="UP000789359">
    <property type="component" value="Unassembled WGS sequence"/>
</dbReference>
<dbReference type="InterPro" id="IPR029787">
    <property type="entry name" value="Nucleotide_cyclase"/>
</dbReference>
<protein>
    <submittedName>
        <fullName evidence="4">Uncharacterized protein</fullName>
    </submittedName>
</protein>
<feature type="transmembrane region" description="Helical" evidence="1">
    <location>
        <begin position="273"/>
        <end position="294"/>
    </location>
</feature>
<dbReference type="PROSITE" id="PS50887">
    <property type="entry name" value="GGDEF"/>
    <property type="match status" value="1"/>
</dbReference>
<reference evidence="4 5" key="1">
    <citation type="submission" date="2020-11" db="EMBL/GenBank/DDBJ databases">
        <authorList>
            <person name="Peeters C."/>
        </authorList>
    </citation>
    <scope>NUCLEOTIDE SEQUENCE [LARGE SCALE GENOMIC DNA]</scope>
    <source>
        <strain evidence="4 5">LMG 8286</strain>
    </source>
</reference>
<dbReference type="NCBIfam" id="TIGR00254">
    <property type="entry name" value="GGDEF"/>
    <property type="match status" value="1"/>
</dbReference>
<dbReference type="PANTHER" id="PTHR44757">
    <property type="entry name" value="DIGUANYLATE CYCLASE DGCP"/>
    <property type="match status" value="1"/>
</dbReference>
<dbReference type="NCBIfam" id="TIGR00229">
    <property type="entry name" value="sensory_box"/>
    <property type="match status" value="2"/>
</dbReference>
<evidence type="ECO:0000259" key="3">
    <source>
        <dbReference type="PROSITE" id="PS50887"/>
    </source>
</evidence>
<dbReference type="Pfam" id="PF00563">
    <property type="entry name" value="EAL"/>
    <property type="match status" value="1"/>
</dbReference>
<name>A0ABM8Q0I9_9BACT</name>
<dbReference type="InterPro" id="IPR043128">
    <property type="entry name" value="Rev_trsase/Diguanyl_cyclase"/>
</dbReference>
<keyword evidence="1" id="KW-0472">Membrane</keyword>
<evidence type="ECO:0000256" key="1">
    <source>
        <dbReference type="SAM" id="Phobius"/>
    </source>
</evidence>
<comment type="caution">
    <text evidence="4">The sequence shown here is derived from an EMBL/GenBank/DDBJ whole genome shotgun (WGS) entry which is preliminary data.</text>
</comment>
<dbReference type="SMART" id="SM00052">
    <property type="entry name" value="EAL"/>
    <property type="match status" value="1"/>
</dbReference>
<dbReference type="CDD" id="cd01949">
    <property type="entry name" value="GGDEF"/>
    <property type="match status" value="1"/>
</dbReference>
<dbReference type="PROSITE" id="PS50883">
    <property type="entry name" value="EAL"/>
    <property type="match status" value="1"/>
</dbReference>
<keyword evidence="1" id="KW-0812">Transmembrane</keyword>
<dbReference type="InterPro" id="IPR001633">
    <property type="entry name" value="EAL_dom"/>
</dbReference>
<dbReference type="SMART" id="SM00267">
    <property type="entry name" value="GGDEF"/>
    <property type="match status" value="1"/>
</dbReference>
<dbReference type="Gene3D" id="3.20.20.450">
    <property type="entry name" value="EAL domain"/>
    <property type="match status" value="1"/>
</dbReference>
<evidence type="ECO:0000313" key="4">
    <source>
        <dbReference type="EMBL" id="CAD7286272.1"/>
    </source>
</evidence>
<dbReference type="Gene3D" id="3.30.70.270">
    <property type="match status" value="1"/>
</dbReference>
<proteinExistence type="predicted"/>
<dbReference type="Pfam" id="PF00990">
    <property type="entry name" value="GGDEF"/>
    <property type="match status" value="1"/>
</dbReference>
<keyword evidence="5" id="KW-1185">Reference proteome</keyword>
<feature type="domain" description="GGDEF" evidence="3">
    <location>
        <begin position="888"/>
        <end position="1021"/>
    </location>
</feature>
<dbReference type="SUPFAM" id="SSF55073">
    <property type="entry name" value="Nucleotide cyclase"/>
    <property type="match status" value="1"/>
</dbReference>
<dbReference type="Gene3D" id="3.30.450.20">
    <property type="entry name" value="PAS domain"/>
    <property type="match status" value="2"/>
</dbReference>
<dbReference type="InterPro" id="IPR052155">
    <property type="entry name" value="Biofilm_reg_signaling"/>
</dbReference>
<dbReference type="SMART" id="SM00091">
    <property type="entry name" value="PAS"/>
    <property type="match status" value="3"/>
</dbReference>